<sequence length="609" mass="66606">MHRHPTATGTGYDSQPWPQHRPLMSDFHRRRFRAIPRLPINRRTFLKRFGGASLGAFAMGAGAGCSSSSSGPAPASTTLAFLHGVASGDPRTDRVILWTRVTPAEPTAADISVDWVLSTTPEMTDTVKTGRFITGADRDYTVKVDPTGLASYTTYYYQFSVTQPDGSVVQSPIGRTKTAPSRSDDVSQVRIASAACNSYTFGYFNAFGRVGERADLDLFIHLGDYIYEGGGSQVRAHEPDYEIISLADYRQRHAQYKTDPDLQEAHRQHPWITTWDDHETTNNSYSTGASNHTEGDPDDPDAPGEGYWAERMGWAIRAYFEWMPIRENGTGFDAPADGEPALETGQTGYDPNGLGRIWRKIPYGEMIDIFMLDTRLSGRVAENPEFVLDEAQTILGAEQREWFLQELAASTATWKIIGNGTTFAPLNAGPANPLTGCTTSAPATDPCYVNADAWDGYRFDREAVYDTIEANGIENSVFIFGDIHAVIACDLPRDPNDTASYNPLTGDGSLGVELCCGGVAQVPVPVWTGLMTSGFNPHMKHANETNLGYMLMDFTAERVQSEWYYSTVQTPTIAESMDPVMLQSVAGSQRLTPATLPSSGPADPPPLAP</sequence>
<dbReference type="InterPro" id="IPR038607">
    <property type="entry name" value="PhoD-like_sf"/>
</dbReference>
<dbReference type="Proteomes" id="UP000251800">
    <property type="component" value="Unassembled WGS sequence"/>
</dbReference>
<evidence type="ECO:0000313" key="5">
    <source>
        <dbReference type="Proteomes" id="UP000251800"/>
    </source>
</evidence>
<dbReference type="Pfam" id="PF09423">
    <property type="entry name" value="PhoD"/>
    <property type="match status" value="1"/>
</dbReference>
<dbReference type="PANTHER" id="PTHR43606">
    <property type="entry name" value="PHOSPHATASE, PUTATIVE (AFU_ORTHOLOGUE AFUA_6G08710)-RELATED"/>
    <property type="match status" value="1"/>
</dbReference>
<feature type="domain" description="PhoD-like phosphatase metallophosphatase" evidence="2">
    <location>
        <begin position="192"/>
        <end position="563"/>
    </location>
</feature>
<accession>A0A363UMI4</accession>
<dbReference type="InterPro" id="IPR032093">
    <property type="entry name" value="PhoD_N"/>
</dbReference>
<feature type="region of interest" description="Disordered" evidence="1">
    <location>
        <begin position="274"/>
        <end position="306"/>
    </location>
</feature>
<dbReference type="OrthoDB" id="327733at2"/>
<dbReference type="Pfam" id="PF16655">
    <property type="entry name" value="PhoD_N"/>
    <property type="match status" value="1"/>
</dbReference>
<dbReference type="InterPro" id="IPR029052">
    <property type="entry name" value="Metallo-depent_PP-like"/>
</dbReference>
<dbReference type="AlphaFoldDB" id="A0A363UMI4"/>
<dbReference type="InterPro" id="IPR018946">
    <property type="entry name" value="PhoD-like_MPP"/>
</dbReference>
<dbReference type="Gene3D" id="3.60.21.70">
    <property type="entry name" value="PhoD-like phosphatase"/>
    <property type="match status" value="1"/>
</dbReference>
<name>A0A363UMI4_9GAMM</name>
<dbReference type="SUPFAM" id="SSF56300">
    <property type="entry name" value="Metallo-dependent phosphatases"/>
    <property type="match status" value="1"/>
</dbReference>
<dbReference type="EMBL" id="QEQK01000005">
    <property type="protein sequence ID" value="PWN56632.1"/>
    <property type="molecule type" value="Genomic_DNA"/>
</dbReference>
<proteinExistence type="predicted"/>
<dbReference type="PROSITE" id="PS51318">
    <property type="entry name" value="TAT"/>
    <property type="match status" value="1"/>
</dbReference>
<evidence type="ECO:0000259" key="2">
    <source>
        <dbReference type="Pfam" id="PF09423"/>
    </source>
</evidence>
<dbReference type="InterPro" id="IPR052900">
    <property type="entry name" value="Phospholipid_Metab_Enz"/>
</dbReference>
<keyword evidence="5" id="KW-1185">Reference proteome</keyword>
<dbReference type="CDD" id="cd07389">
    <property type="entry name" value="MPP_PhoD"/>
    <property type="match status" value="1"/>
</dbReference>
<dbReference type="InterPro" id="IPR006311">
    <property type="entry name" value="TAT_signal"/>
</dbReference>
<evidence type="ECO:0000259" key="3">
    <source>
        <dbReference type="Pfam" id="PF16655"/>
    </source>
</evidence>
<organism evidence="4 5">
    <name type="scientific">Abyssibacter profundi</name>
    <dbReference type="NCBI Taxonomy" id="2182787"/>
    <lineage>
        <taxon>Bacteria</taxon>
        <taxon>Pseudomonadati</taxon>
        <taxon>Pseudomonadota</taxon>
        <taxon>Gammaproteobacteria</taxon>
        <taxon>Chromatiales</taxon>
        <taxon>Oceanococcaceae</taxon>
        <taxon>Abyssibacter</taxon>
    </lineage>
</organism>
<protein>
    <recommendedName>
        <fullName evidence="6">Alkaline phosphatase</fullName>
    </recommendedName>
</protein>
<dbReference type="PANTHER" id="PTHR43606:SF7">
    <property type="entry name" value="PHOSPHATASE, PUTATIVE (AFU_ORTHOLOGUE AFUA_6G08710)-RELATED"/>
    <property type="match status" value="1"/>
</dbReference>
<dbReference type="Gene3D" id="2.60.40.380">
    <property type="entry name" value="Purple acid phosphatase-like, N-terminal"/>
    <property type="match status" value="1"/>
</dbReference>
<evidence type="ECO:0000256" key="1">
    <source>
        <dbReference type="SAM" id="MobiDB-lite"/>
    </source>
</evidence>
<feature type="compositionally biased region" description="Polar residues" evidence="1">
    <location>
        <begin position="281"/>
        <end position="292"/>
    </location>
</feature>
<feature type="compositionally biased region" description="Polar residues" evidence="1">
    <location>
        <begin position="7"/>
        <end position="17"/>
    </location>
</feature>
<feature type="region of interest" description="Disordered" evidence="1">
    <location>
        <begin position="1"/>
        <end position="20"/>
    </location>
</feature>
<evidence type="ECO:0000313" key="4">
    <source>
        <dbReference type="EMBL" id="PWN56632.1"/>
    </source>
</evidence>
<evidence type="ECO:0008006" key="6">
    <source>
        <dbReference type="Google" id="ProtNLM"/>
    </source>
</evidence>
<reference evidence="4 5" key="1">
    <citation type="submission" date="2018-05" db="EMBL/GenBank/DDBJ databases">
        <title>Abyssibacter profundi OUC007T gen. nov., sp. nov, a marine bacterium isolated from seawater of the Mariana Trench.</title>
        <authorList>
            <person name="Zhou S."/>
        </authorList>
    </citation>
    <scope>NUCLEOTIDE SEQUENCE [LARGE SCALE GENOMIC DNA]</scope>
    <source>
        <strain evidence="4 5">OUC007</strain>
    </source>
</reference>
<gene>
    <name evidence="4" type="ORF">DEH80_07410</name>
</gene>
<comment type="caution">
    <text evidence="4">The sequence shown here is derived from an EMBL/GenBank/DDBJ whole genome shotgun (WGS) entry which is preliminary data.</text>
</comment>
<feature type="domain" description="Phospholipase D N-terminal" evidence="3">
    <location>
        <begin position="83"/>
        <end position="178"/>
    </location>
</feature>